<organism evidence="2 3">
    <name type="scientific">Hoeflea olei</name>
    <dbReference type="NCBI Taxonomy" id="1480615"/>
    <lineage>
        <taxon>Bacteria</taxon>
        <taxon>Pseudomonadati</taxon>
        <taxon>Pseudomonadota</taxon>
        <taxon>Alphaproteobacteria</taxon>
        <taxon>Hyphomicrobiales</taxon>
        <taxon>Rhizobiaceae</taxon>
        <taxon>Hoeflea</taxon>
    </lineage>
</organism>
<keyword evidence="1" id="KW-0620">Polyamine biosynthesis</keyword>
<gene>
    <name evidence="2" type="ORF">AWJ14_14610</name>
</gene>
<dbReference type="STRING" id="1480615.AWJ14_14610"/>
<dbReference type="PANTHER" id="PTHR43317:SF3">
    <property type="entry name" value="BLR2883 PROTEIN"/>
    <property type="match status" value="1"/>
</dbReference>
<keyword evidence="3" id="KW-1185">Reference proteome</keyword>
<dbReference type="InterPro" id="IPR029063">
    <property type="entry name" value="SAM-dependent_MTases_sf"/>
</dbReference>
<dbReference type="PANTHER" id="PTHR43317">
    <property type="entry name" value="THERMOSPERMINE SYNTHASE ACAULIS5"/>
    <property type="match status" value="1"/>
</dbReference>
<dbReference type="SUPFAM" id="SSF53335">
    <property type="entry name" value="S-adenosyl-L-methionine-dependent methyltransferases"/>
    <property type="match status" value="1"/>
</dbReference>
<dbReference type="EMBL" id="LQZT01000049">
    <property type="protein sequence ID" value="OCW55715.1"/>
    <property type="molecule type" value="Genomic_DNA"/>
</dbReference>
<evidence type="ECO:0000313" key="3">
    <source>
        <dbReference type="Proteomes" id="UP000094795"/>
    </source>
</evidence>
<name>A0A1C1YQD0_9HYPH</name>
<dbReference type="OrthoDB" id="9793351at2"/>
<evidence type="ECO:0000256" key="1">
    <source>
        <dbReference type="ARBA" id="ARBA00023115"/>
    </source>
</evidence>
<comment type="caution">
    <text evidence="2">The sequence shown here is derived from an EMBL/GenBank/DDBJ whole genome shotgun (WGS) entry which is preliminary data.</text>
</comment>
<dbReference type="Proteomes" id="UP000094795">
    <property type="component" value="Unassembled WGS sequence"/>
</dbReference>
<accession>A0A1C1YQD0</accession>
<dbReference type="Pfam" id="PF01564">
    <property type="entry name" value="Spermine_synth"/>
    <property type="match status" value="1"/>
</dbReference>
<sequence length="223" mass="23531">MIPWVRLDAVQQDDGPELRLMQRGTEFSIMLGTNELMNSRLSGSEQALASLACARLAGRGPVRMLIGGLGMGFTLRAALAELPADAHVTVAELVPEVIGWARGPMAELFGGCLDDPRVELLAADVGAPIRAATGAWDAILLDVDNGPDGLSRSGNDALYSPQGLAAAFRALKPGGVFSVWSSAPDPAFTRRLGRAGFAASEVPTRASTKKRGARHMIWMAVKP</sequence>
<protein>
    <submittedName>
        <fullName evidence="2">Spermidine synthase</fullName>
    </submittedName>
</protein>
<dbReference type="Gene3D" id="3.40.50.150">
    <property type="entry name" value="Vaccinia Virus protein VP39"/>
    <property type="match status" value="1"/>
</dbReference>
<dbReference type="RefSeq" id="WP_066183728.1">
    <property type="nucleotide sequence ID" value="NZ_LQZT01000049.1"/>
</dbReference>
<dbReference type="AlphaFoldDB" id="A0A1C1YQD0"/>
<dbReference type="CDD" id="cd02440">
    <property type="entry name" value="AdoMet_MTases"/>
    <property type="match status" value="1"/>
</dbReference>
<dbReference type="GO" id="GO:0006596">
    <property type="term" value="P:polyamine biosynthetic process"/>
    <property type="evidence" value="ECO:0007669"/>
    <property type="project" value="UniProtKB-KW"/>
</dbReference>
<proteinExistence type="predicted"/>
<reference evidence="2 3" key="1">
    <citation type="submission" date="2015-12" db="EMBL/GenBank/DDBJ databases">
        <authorList>
            <person name="Shamseldin A."/>
            <person name="Moawad H."/>
            <person name="Abd El-Rahim W.M."/>
            <person name="Sadowsky M.J."/>
        </authorList>
    </citation>
    <scope>NUCLEOTIDE SEQUENCE [LARGE SCALE GENOMIC DNA]</scope>
    <source>
        <strain evidence="2 3">JC234</strain>
    </source>
</reference>
<evidence type="ECO:0000313" key="2">
    <source>
        <dbReference type="EMBL" id="OCW55715.1"/>
    </source>
</evidence>